<gene>
    <name evidence="2" type="ORF">EVAR_25236_1</name>
</gene>
<proteinExistence type="predicted"/>
<comment type="caution">
    <text evidence="2">The sequence shown here is derived from an EMBL/GenBank/DDBJ whole genome shotgun (WGS) entry which is preliminary data.</text>
</comment>
<keyword evidence="3" id="KW-1185">Reference proteome</keyword>
<reference evidence="2 3" key="1">
    <citation type="journal article" date="2019" name="Commun. Biol.">
        <title>The bagworm genome reveals a unique fibroin gene that provides high tensile strength.</title>
        <authorList>
            <person name="Kono N."/>
            <person name="Nakamura H."/>
            <person name="Ohtoshi R."/>
            <person name="Tomita M."/>
            <person name="Numata K."/>
            <person name="Arakawa K."/>
        </authorList>
    </citation>
    <scope>NUCLEOTIDE SEQUENCE [LARGE SCALE GENOMIC DNA]</scope>
</reference>
<dbReference type="EMBL" id="BGZK01000567">
    <property type="protein sequence ID" value="GBP50539.1"/>
    <property type="molecule type" value="Genomic_DNA"/>
</dbReference>
<dbReference type="AlphaFoldDB" id="A0A4C1WJN1"/>
<evidence type="ECO:0000313" key="3">
    <source>
        <dbReference type="Proteomes" id="UP000299102"/>
    </source>
</evidence>
<feature type="compositionally biased region" description="Polar residues" evidence="1">
    <location>
        <begin position="1"/>
        <end position="13"/>
    </location>
</feature>
<feature type="region of interest" description="Disordered" evidence="1">
    <location>
        <begin position="1"/>
        <end position="33"/>
    </location>
</feature>
<feature type="compositionally biased region" description="Basic and acidic residues" evidence="1">
    <location>
        <begin position="14"/>
        <end position="23"/>
    </location>
</feature>
<name>A0A4C1WJN1_EUMVA</name>
<accession>A0A4C1WJN1</accession>
<dbReference type="Proteomes" id="UP000299102">
    <property type="component" value="Unassembled WGS sequence"/>
</dbReference>
<protein>
    <submittedName>
        <fullName evidence="2">Uncharacterized protein</fullName>
    </submittedName>
</protein>
<organism evidence="2 3">
    <name type="scientific">Eumeta variegata</name>
    <name type="common">Bagworm moth</name>
    <name type="synonym">Eumeta japonica</name>
    <dbReference type="NCBI Taxonomy" id="151549"/>
    <lineage>
        <taxon>Eukaryota</taxon>
        <taxon>Metazoa</taxon>
        <taxon>Ecdysozoa</taxon>
        <taxon>Arthropoda</taxon>
        <taxon>Hexapoda</taxon>
        <taxon>Insecta</taxon>
        <taxon>Pterygota</taxon>
        <taxon>Neoptera</taxon>
        <taxon>Endopterygota</taxon>
        <taxon>Lepidoptera</taxon>
        <taxon>Glossata</taxon>
        <taxon>Ditrysia</taxon>
        <taxon>Tineoidea</taxon>
        <taxon>Psychidae</taxon>
        <taxon>Oiketicinae</taxon>
        <taxon>Eumeta</taxon>
    </lineage>
</organism>
<evidence type="ECO:0000313" key="2">
    <source>
        <dbReference type="EMBL" id="GBP50539.1"/>
    </source>
</evidence>
<evidence type="ECO:0000256" key="1">
    <source>
        <dbReference type="SAM" id="MobiDB-lite"/>
    </source>
</evidence>
<sequence length="118" mass="13717">MDDVITSRTPTDSNHMRERDIASQRHYHSPPPHTPLLLLGVERVRVAKIYPQSSTATWRHRSAPPTRCARARQRHVQDAVLNEINAIYRERRGRRCSAIWCIEMSKDRSASAFETNRN</sequence>